<reference evidence="2" key="1">
    <citation type="journal article" date="2015" name="Nature">
        <title>Complex archaea that bridge the gap between prokaryotes and eukaryotes.</title>
        <authorList>
            <person name="Spang A."/>
            <person name="Saw J.H."/>
            <person name="Jorgensen S.L."/>
            <person name="Zaremba-Niedzwiedzka K."/>
            <person name="Martijn J."/>
            <person name="Lind A.E."/>
            <person name="van Eijk R."/>
            <person name="Schleper C."/>
            <person name="Guy L."/>
            <person name="Ettema T.J."/>
        </authorList>
    </citation>
    <scope>NUCLEOTIDE SEQUENCE</scope>
</reference>
<organism evidence="2">
    <name type="scientific">marine sediment metagenome</name>
    <dbReference type="NCBI Taxonomy" id="412755"/>
    <lineage>
        <taxon>unclassified sequences</taxon>
        <taxon>metagenomes</taxon>
        <taxon>ecological metagenomes</taxon>
    </lineage>
</organism>
<evidence type="ECO:0000256" key="1">
    <source>
        <dbReference type="SAM" id="MobiDB-lite"/>
    </source>
</evidence>
<sequence>MSNAERQRRYRDKHRNAQTVTDEIGRVTAKVTPEDGSQSTNADKMVIERGQRTRTVPIPGDDDYVGVCECIAGEWVVVPDPPAPVSTLSDVDLQLKLKSYRGASWVGSPEHKDVLRRRQEAAA</sequence>
<feature type="region of interest" description="Disordered" evidence="1">
    <location>
        <begin position="1"/>
        <end position="59"/>
    </location>
</feature>
<dbReference type="AlphaFoldDB" id="A0A0F9AAX7"/>
<name>A0A0F9AAX7_9ZZZZ</name>
<comment type="caution">
    <text evidence="2">The sequence shown here is derived from an EMBL/GenBank/DDBJ whole genome shotgun (WGS) entry which is preliminary data.</text>
</comment>
<proteinExistence type="predicted"/>
<accession>A0A0F9AAX7</accession>
<dbReference type="EMBL" id="LAZR01058681">
    <property type="protein sequence ID" value="KKK69371.1"/>
    <property type="molecule type" value="Genomic_DNA"/>
</dbReference>
<evidence type="ECO:0000313" key="2">
    <source>
        <dbReference type="EMBL" id="KKK69371.1"/>
    </source>
</evidence>
<gene>
    <name evidence="2" type="ORF">LCGC14_2934710</name>
</gene>
<protein>
    <submittedName>
        <fullName evidence="2">Uncharacterized protein</fullName>
    </submittedName>
</protein>